<proteinExistence type="predicted"/>
<sequence length="219" mass="25336">MAKERSGSAIQFGNNCEQCGQQINEMFFCKSCEAKIFKEKLLKWSEDCELGELFQKLLLNKEKTIDNMNDFESYNDTDQFSELSLISVDKQKETSKDTTQSETHRICISCGKKMKSLCNTCVRESFSNVFSEWTSGNAEIDAIIRESQSSSQSLNQIIEWIPFENFQETQSTSYTSMDSTIWADGPIKQWDEKKKIFKRKKNFKVTLKFLESEGFLEEG</sequence>
<protein>
    <submittedName>
        <fullName evidence="1">11582_t:CDS:1</fullName>
    </submittedName>
</protein>
<evidence type="ECO:0000313" key="1">
    <source>
        <dbReference type="EMBL" id="CAG8527477.1"/>
    </source>
</evidence>
<gene>
    <name evidence="1" type="ORF">AMORRO_LOCUS4508</name>
</gene>
<dbReference type="AlphaFoldDB" id="A0A9N9AES4"/>
<dbReference type="Proteomes" id="UP000789342">
    <property type="component" value="Unassembled WGS sequence"/>
</dbReference>
<comment type="caution">
    <text evidence="1">The sequence shown here is derived from an EMBL/GenBank/DDBJ whole genome shotgun (WGS) entry which is preliminary data.</text>
</comment>
<name>A0A9N9AES4_9GLOM</name>
<reference evidence="1" key="1">
    <citation type="submission" date="2021-06" db="EMBL/GenBank/DDBJ databases">
        <authorList>
            <person name="Kallberg Y."/>
            <person name="Tangrot J."/>
            <person name="Rosling A."/>
        </authorList>
    </citation>
    <scope>NUCLEOTIDE SEQUENCE</scope>
    <source>
        <strain evidence="1">CL551</strain>
    </source>
</reference>
<dbReference type="OrthoDB" id="2423203at2759"/>
<evidence type="ECO:0000313" key="2">
    <source>
        <dbReference type="Proteomes" id="UP000789342"/>
    </source>
</evidence>
<accession>A0A9N9AES4</accession>
<organism evidence="1 2">
    <name type="scientific">Acaulospora morrowiae</name>
    <dbReference type="NCBI Taxonomy" id="94023"/>
    <lineage>
        <taxon>Eukaryota</taxon>
        <taxon>Fungi</taxon>
        <taxon>Fungi incertae sedis</taxon>
        <taxon>Mucoromycota</taxon>
        <taxon>Glomeromycotina</taxon>
        <taxon>Glomeromycetes</taxon>
        <taxon>Diversisporales</taxon>
        <taxon>Acaulosporaceae</taxon>
        <taxon>Acaulospora</taxon>
    </lineage>
</organism>
<keyword evidence="2" id="KW-1185">Reference proteome</keyword>
<dbReference type="EMBL" id="CAJVPV010002490">
    <property type="protein sequence ID" value="CAG8527477.1"/>
    <property type="molecule type" value="Genomic_DNA"/>
</dbReference>